<dbReference type="Proteomes" id="UP001058974">
    <property type="component" value="Chromosome 2"/>
</dbReference>
<comment type="caution">
    <text evidence="3">The sequence shown here is derived from an EMBL/GenBank/DDBJ whole genome shotgun (WGS) entry which is preliminary data.</text>
</comment>
<evidence type="ECO:0000313" key="3">
    <source>
        <dbReference type="EMBL" id="KAI5435773.1"/>
    </source>
</evidence>
<sequence length="609" mass="69628">MQKRGFPISTSLDKFKSLYGTTSGTVKPLSSLSARQTSDSVSSGSFANLKLTAEKLVKEQASVKTDLDIANTKLKKSLEHIRALEEKLQNAFNDNAKLKVKQKEDEKLWKGLESKFSSTKTLCDQLTETLQQLAGIVQDAEKDKETLENKLSASSEALESLNKQMDGLSLKLDSTQEIIKSRDNELEMLKFSAKEREKFHSDEKCRAANVIQEKDTMIKSLEDMLTSSRLDTETLNSKLGELHLQLKVKDEEITNRIACQQKLDKEKSDLQLCNADLTEKLGKSLQEIKNLEGSLQSMATHLLNLDKESLNLVSKFNEMDSLYTSCFTLVQHERDTFSKHAQNQYDELHNKFSVLSSENDGIHMINQELSNSLNDLRKVQESTLAQYTEDCRLSAEKIQRLELEAEDSISKKAEAEVTISKLEEKAEALLESVRSSENQMQGLLLKISALETESKENMERMQVDILKKSEEIDTLQKERMKVEEHADTFDKEVIQLRKVLEEKEQCILHHKEQEKNLEDQITENRSLLTASESKLAEARNQYNQMVEDKKLELSKHLKEISQRNDQAINDIKRKYELEKKEIVNMEKDKKLREGVTKNLQNAKKNQGSS</sequence>
<dbReference type="AlphaFoldDB" id="A0A9D5B6F0"/>
<feature type="coiled-coil region" evidence="2">
    <location>
        <begin position="67"/>
        <end position="178"/>
    </location>
</feature>
<dbReference type="GO" id="GO:0007131">
    <property type="term" value="P:reciprocal meiotic recombination"/>
    <property type="evidence" value="ECO:0007669"/>
    <property type="project" value="TreeGrafter"/>
</dbReference>
<accession>A0A9D5B6F0</accession>
<dbReference type="Gramene" id="Psat02G0226400-T2">
    <property type="protein sequence ID" value="KAI5435773.1"/>
    <property type="gene ID" value="KIW84_022264"/>
</dbReference>
<dbReference type="PANTHER" id="PTHR23160:SF3">
    <property type="entry name" value="SYNAPTONEMAL COMPLEX PROTEIN 1-RELATED"/>
    <property type="match status" value="1"/>
</dbReference>
<evidence type="ECO:0000313" key="4">
    <source>
        <dbReference type="Proteomes" id="UP001058974"/>
    </source>
</evidence>
<keyword evidence="1 2" id="KW-0175">Coiled coil</keyword>
<feature type="coiled-coil region" evidence="2">
    <location>
        <begin position="384"/>
        <end position="605"/>
    </location>
</feature>
<dbReference type="EMBL" id="JAMSHJ010000002">
    <property type="protein sequence ID" value="KAI5435773.1"/>
    <property type="molecule type" value="Genomic_DNA"/>
</dbReference>
<evidence type="ECO:0000256" key="1">
    <source>
        <dbReference type="ARBA" id="ARBA00023054"/>
    </source>
</evidence>
<organism evidence="3 4">
    <name type="scientific">Pisum sativum</name>
    <name type="common">Garden pea</name>
    <name type="synonym">Lathyrus oleraceus</name>
    <dbReference type="NCBI Taxonomy" id="3888"/>
    <lineage>
        <taxon>Eukaryota</taxon>
        <taxon>Viridiplantae</taxon>
        <taxon>Streptophyta</taxon>
        <taxon>Embryophyta</taxon>
        <taxon>Tracheophyta</taxon>
        <taxon>Spermatophyta</taxon>
        <taxon>Magnoliopsida</taxon>
        <taxon>eudicotyledons</taxon>
        <taxon>Gunneridae</taxon>
        <taxon>Pentapetalae</taxon>
        <taxon>rosids</taxon>
        <taxon>fabids</taxon>
        <taxon>Fabales</taxon>
        <taxon>Fabaceae</taxon>
        <taxon>Papilionoideae</taxon>
        <taxon>50 kb inversion clade</taxon>
        <taxon>NPAAA clade</taxon>
        <taxon>Hologalegina</taxon>
        <taxon>IRL clade</taxon>
        <taxon>Fabeae</taxon>
        <taxon>Lathyrus</taxon>
    </lineage>
</organism>
<name>A0A9D5B6F0_PEA</name>
<protein>
    <submittedName>
        <fullName evidence="3">Uncharacterized protein</fullName>
    </submittedName>
</protein>
<gene>
    <name evidence="3" type="ORF">KIW84_022264</name>
</gene>
<keyword evidence="4" id="KW-1185">Reference proteome</keyword>
<proteinExistence type="predicted"/>
<evidence type="ECO:0000256" key="2">
    <source>
        <dbReference type="SAM" id="Coils"/>
    </source>
</evidence>
<dbReference type="PANTHER" id="PTHR23160">
    <property type="entry name" value="SYNAPTONEMAL COMPLEX PROTEIN-RELATED"/>
    <property type="match status" value="1"/>
</dbReference>
<reference evidence="3 4" key="1">
    <citation type="journal article" date="2022" name="Nat. Genet.">
        <title>Improved pea reference genome and pan-genome highlight genomic features and evolutionary characteristics.</title>
        <authorList>
            <person name="Yang T."/>
            <person name="Liu R."/>
            <person name="Luo Y."/>
            <person name="Hu S."/>
            <person name="Wang D."/>
            <person name="Wang C."/>
            <person name="Pandey M.K."/>
            <person name="Ge S."/>
            <person name="Xu Q."/>
            <person name="Li N."/>
            <person name="Li G."/>
            <person name="Huang Y."/>
            <person name="Saxena R.K."/>
            <person name="Ji Y."/>
            <person name="Li M."/>
            <person name="Yan X."/>
            <person name="He Y."/>
            <person name="Liu Y."/>
            <person name="Wang X."/>
            <person name="Xiang C."/>
            <person name="Varshney R.K."/>
            <person name="Ding H."/>
            <person name="Gao S."/>
            <person name="Zong X."/>
        </authorList>
    </citation>
    <scope>NUCLEOTIDE SEQUENCE [LARGE SCALE GENOMIC DNA]</scope>
    <source>
        <strain evidence="3 4">cv. Zhongwan 6</strain>
    </source>
</reference>